<protein>
    <submittedName>
        <fullName evidence="2">Uncharacterized protein</fullName>
    </submittedName>
</protein>
<name>A0AAD6DZ55_9EURO</name>
<reference evidence="2" key="1">
    <citation type="journal article" date="2023" name="IMA Fungus">
        <title>Comparative genomic study of the Penicillium genus elucidates a diverse pangenome and 15 lateral gene transfer events.</title>
        <authorList>
            <person name="Petersen C."/>
            <person name="Sorensen T."/>
            <person name="Nielsen M.R."/>
            <person name="Sondergaard T.E."/>
            <person name="Sorensen J.L."/>
            <person name="Fitzpatrick D.A."/>
            <person name="Frisvad J.C."/>
            <person name="Nielsen K.L."/>
        </authorList>
    </citation>
    <scope>NUCLEOTIDE SEQUENCE</scope>
    <source>
        <strain evidence="2">IBT 12815</strain>
    </source>
</reference>
<dbReference type="AlphaFoldDB" id="A0AAD6DZ55"/>
<dbReference type="InterPro" id="IPR052985">
    <property type="entry name" value="CoA-trans_III_biosynth/detox"/>
</dbReference>
<dbReference type="EMBL" id="JAQJAE010000004">
    <property type="protein sequence ID" value="KAJ5597687.1"/>
    <property type="molecule type" value="Genomic_DNA"/>
</dbReference>
<comment type="similarity">
    <text evidence="1">Belongs to the CoA-transferase III family.</text>
</comment>
<dbReference type="PANTHER" id="PTHR48229">
    <property type="entry name" value="CAIB/BAIF FAMILY ENZYME (AFU_ORTHOLOGUE AFUA_1G05360)-RELATED"/>
    <property type="match status" value="1"/>
</dbReference>
<gene>
    <name evidence="2" type="ORF">N7537_007771</name>
</gene>
<dbReference type="Proteomes" id="UP001213799">
    <property type="component" value="Unassembled WGS sequence"/>
</dbReference>
<dbReference type="Gene3D" id="3.40.50.10540">
    <property type="entry name" value="Crotonobetainyl-coa:carnitine coa-transferase, domain 1"/>
    <property type="match status" value="1"/>
</dbReference>
<keyword evidence="3" id="KW-1185">Reference proteome</keyword>
<proteinExistence type="inferred from homology"/>
<evidence type="ECO:0000313" key="2">
    <source>
        <dbReference type="EMBL" id="KAJ5597687.1"/>
    </source>
</evidence>
<dbReference type="InterPro" id="IPR003673">
    <property type="entry name" value="CoA-Trfase_fam_III"/>
</dbReference>
<dbReference type="InterPro" id="IPR023606">
    <property type="entry name" value="CoA-Trfase_III_dom_1_sf"/>
</dbReference>
<reference evidence="2" key="2">
    <citation type="submission" date="2023-01" db="EMBL/GenBank/DDBJ databases">
        <authorList>
            <person name="Petersen C."/>
        </authorList>
    </citation>
    <scope>NUCLEOTIDE SEQUENCE</scope>
    <source>
        <strain evidence="2">IBT 12815</strain>
    </source>
</reference>
<dbReference type="Pfam" id="PF02515">
    <property type="entry name" value="CoA_transf_3"/>
    <property type="match status" value="1"/>
</dbReference>
<sequence>MPAEHRTVPCPEIYGPGNLDDEHFLSVPDARGIFKILVNAAGKLYRKKTRVWDSVKFKNESRVCLARALLFWLHSLTYLTRGKHPLAGIEVVALVRIFPGPVMGTTLAVLGADVIRINCSRLLGLNLRDVYTSVDRQSGPHQGGDVARLTELVNDADVSIQGSRPGSLERKGFGLHNLLDMDRSIKNTYGPDGPFYERPGWQQIGDAALGTSVLSPLPISDMITGLVGALGTLMALRDSTRNGGSYCVFSSLVTASAILLQQEIEFYSPEVVQNNEEIFQWRTSQYVTELLLVVMDDLKRVYPECFSPDSPMITTFEDGHWDHL</sequence>
<dbReference type="RefSeq" id="XP_056750902.1">
    <property type="nucleotide sequence ID" value="XM_056898826.1"/>
</dbReference>
<evidence type="ECO:0000313" key="3">
    <source>
        <dbReference type="Proteomes" id="UP001213799"/>
    </source>
</evidence>
<comment type="caution">
    <text evidence="2">The sequence shown here is derived from an EMBL/GenBank/DDBJ whole genome shotgun (WGS) entry which is preliminary data.</text>
</comment>
<dbReference type="GO" id="GO:0003824">
    <property type="term" value="F:catalytic activity"/>
    <property type="evidence" value="ECO:0007669"/>
    <property type="project" value="InterPro"/>
</dbReference>
<organism evidence="2 3">
    <name type="scientific">Penicillium hordei</name>
    <dbReference type="NCBI Taxonomy" id="40994"/>
    <lineage>
        <taxon>Eukaryota</taxon>
        <taxon>Fungi</taxon>
        <taxon>Dikarya</taxon>
        <taxon>Ascomycota</taxon>
        <taxon>Pezizomycotina</taxon>
        <taxon>Eurotiomycetes</taxon>
        <taxon>Eurotiomycetidae</taxon>
        <taxon>Eurotiales</taxon>
        <taxon>Aspergillaceae</taxon>
        <taxon>Penicillium</taxon>
    </lineage>
</organism>
<accession>A0AAD6DZ55</accession>
<dbReference type="SUPFAM" id="SSF89796">
    <property type="entry name" value="CoA-transferase family III (CaiB/BaiF)"/>
    <property type="match status" value="1"/>
</dbReference>
<evidence type="ECO:0000256" key="1">
    <source>
        <dbReference type="ARBA" id="ARBA00008383"/>
    </source>
</evidence>
<dbReference type="GeneID" id="81589068"/>
<dbReference type="PANTHER" id="PTHR48229:SF1">
    <property type="entry name" value="ALPHA METHYLACYL-COA RACEMASE-RELATED"/>
    <property type="match status" value="1"/>
</dbReference>